<feature type="transmembrane region" description="Helical" evidence="1">
    <location>
        <begin position="18"/>
        <end position="37"/>
    </location>
</feature>
<keyword evidence="1" id="KW-0472">Membrane</keyword>
<dbReference type="EMBL" id="JAXIOK010000015">
    <property type="protein sequence ID" value="KAK4753963.1"/>
    <property type="molecule type" value="Genomic_DNA"/>
</dbReference>
<evidence type="ECO:0000313" key="3">
    <source>
        <dbReference type="Proteomes" id="UP001345219"/>
    </source>
</evidence>
<proteinExistence type="predicted"/>
<gene>
    <name evidence="2" type="ORF">SAY87_002067</name>
</gene>
<feature type="transmembrane region" description="Helical" evidence="1">
    <location>
        <begin position="57"/>
        <end position="82"/>
    </location>
</feature>
<dbReference type="Proteomes" id="UP001345219">
    <property type="component" value="Chromosome 2"/>
</dbReference>
<reference evidence="2 3" key="1">
    <citation type="journal article" date="2023" name="Hortic Res">
        <title>Pangenome of water caltrop reveals structural variations and asymmetric subgenome divergence after allopolyploidization.</title>
        <authorList>
            <person name="Zhang X."/>
            <person name="Chen Y."/>
            <person name="Wang L."/>
            <person name="Yuan Y."/>
            <person name="Fang M."/>
            <person name="Shi L."/>
            <person name="Lu R."/>
            <person name="Comes H.P."/>
            <person name="Ma Y."/>
            <person name="Chen Y."/>
            <person name="Huang G."/>
            <person name="Zhou Y."/>
            <person name="Zheng Z."/>
            <person name="Qiu Y."/>
        </authorList>
    </citation>
    <scope>NUCLEOTIDE SEQUENCE [LARGE SCALE GENOMIC DNA]</scope>
    <source>
        <tissue evidence="2">Roots</tissue>
    </source>
</reference>
<accession>A0AAN7PUK9</accession>
<name>A0AAN7PUK9_9MYRT</name>
<organism evidence="2 3">
    <name type="scientific">Trapa incisa</name>
    <dbReference type="NCBI Taxonomy" id="236973"/>
    <lineage>
        <taxon>Eukaryota</taxon>
        <taxon>Viridiplantae</taxon>
        <taxon>Streptophyta</taxon>
        <taxon>Embryophyta</taxon>
        <taxon>Tracheophyta</taxon>
        <taxon>Spermatophyta</taxon>
        <taxon>Magnoliopsida</taxon>
        <taxon>eudicotyledons</taxon>
        <taxon>Gunneridae</taxon>
        <taxon>Pentapetalae</taxon>
        <taxon>rosids</taxon>
        <taxon>malvids</taxon>
        <taxon>Myrtales</taxon>
        <taxon>Lythraceae</taxon>
        <taxon>Trapa</taxon>
    </lineage>
</organism>
<comment type="caution">
    <text evidence="2">The sequence shown here is derived from an EMBL/GenBank/DDBJ whole genome shotgun (WGS) entry which is preliminary data.</text>
</comment>
<protein>
    <submittedName>
        <fullName evidence="2">Uncharacterized protein</fullName>
    </submittedName>
</protein>
<keyword evidence="3" id="KW-1185">Reference proteome</keyword>
<keyword evidence="1" id="KW-0812">Transmembrane</keyword>
<dbReference type="AlphaFoldDB" id="A0AAN7PUK9"/>
<keyword evidence="1" id="KW-1133">Transmembrane helix</keyword>
<sequence length="99" mass="11309">MHHVHSIPSLGSYFCRLVFYYPTTLSGASCIVLPTPLVSAKLNVLKEIENFMLPLHLILLFLYACIVLFIMCSFWAIYGLLLQRRADCILQMTTSKKII</sequence>
<evidence type="ECO:0000313" key="2">
    <source>
        <dbReference type="EMBL" id="KAK4753963.1"/>
    </source>
</evidence>
<evidence type="ECO:0000256" key="1">
    <source>
        <dbReference type="SAM" id="Phobius"/>
    </source>
</evidence>